<sequence>MTHTLNSDKTVAVAIDYFWLPINEYTPRGVKLQLLSKGGVACYGHWDGKNTFWTHWAPLPKKPSAL</sequence>
<organism evidence="1">
    <name type="scientific">uncultured Caudovirales phage</name>
    <dbReference type="NCBI Taxonomy" id="2100421"/>
    <lineage>
        <taxon>Viruses</taxon>
        <taxon>Duplodnaviria</taxon>
        <taxon>Heunggongvirae</taxon>
        <taxon>Uroviricota</taxon>
        <taxon>Caudoviricetes</taxon>
        <taxon>Peduoviridae</taxon>
        <taxon>Maltschvirus</taxon>
        <taxon>Maltschvirus maltsch</taxon>
    </lineage>
</organism>
<dbReference type="EMBL" id="LR797820">
    <property type="protein sequence ID" value="CAB4241144.1"/>
    <property type="molecule type" value="Genomic_DNA"/>
</dbReference>
<evidence type="ECO:0000313" key="2">
    <source>
        <dbReference type="EMBL" id="CAB5219028.1"/>
    </source>
</evidence>
<evidence type="ECO:0000313" key="1">
    <source>
        <dbReference type="EMBL" id="CAB4241144.1"/>
    </source>
</evidence>
<reference evidence="1" key="1">
    <citation type="submission" date="2020-05" db="EMBL/GenBank/DDBJ databases">
        <authorList>
            <person name="Chiriac C."/>
            <person name="Salcher M."/>
            <person name="Ghai R."/>
            <person name="Kavagutti S V."/>
        </authorList>
    </citation>
    <scope>NUCLEOTIDE SEQUENCE</scope>
</reference>
<dbReference type="EMBL" id="LR798273">
    <property type="protein sequence ID" value="CAB5219028.1"/>
    <property type="molecule type" value="Genomic_DNA"/>
</dbReference>
<evidence type="ECO:0008006" key="3">
    <source>
        <dbReference type="Google" id="ProtNLM"/>
    </source>
</evidence>
<proteinExistence type="predicted"/>
<protein>
    <recommendedName>
        <fullName evidence="3">DUF551 domain-containing protein</fullName>
    </recommendedName>
</protein>
<accession>A0A6J5TAF9</accession>
<gene>
    <name evidence="2" type="ORF">UFOVP228_18</name>
    <name evidence="1" type="ORF">UFOVP47_84</name>
</gene>
<name>A0A6J5TAF9_9CAUD</name>